<proteinExistence type="predicted"/>
<dbReference type="Proteomes" id="UP001314903">
    <property type="component" value="Unassembled WGS sequence"/>
</dbReference>
<reference evidence="1 2" key="1">
    <citation type="submission" date="2021-03" db="EMBL/GenBank/DDBJ databases">
        <title>Genomic Encyclopedia of Type Strains, Phase IV (KMG-IV): sequencing the most valuable type-strain genomes for metagenomic binning, comparative biology and taxonomic classification.</title>
        <authorList>
            <person name="Goeker M."/>
        </authorList>
    </citation>
    <scope>NUCLEOTIDE SEQUENCE [LARGE SCALE GENOMIC DNA]</scope>
    <source>
        <strain evidence="1 2">DSM 27512</strain>
    </source>
</reference>
<name>A0ABS4KIY3_9FIRM</name>
<sequence length="76" mass="8969">MAFFSQRERQKDKESIAIKKQVESQDFKSVLATIAEGRAELVSEDEISDLEIRDLLNKIIKKIYQEKKNFFTLIIY</sequence>
<organism evidence="1 2">
    <name type="scientific">Acetoanaerobium pronyense</name>
    <dbReference type="NCBI Taxonomy" id="1482736"/>
    <lineage>
        <taxon>Bacteria</taxon>
        <taxon>Bacillati</taxon>
        <taxon>Bacillota</taxon>
        <taxon>Clostridia</taxon>
        <taxon>Peptostreptococcales</taxon>
        <taxon>Filifactoraceae</taxon>
        <taxon>Acetoanaerobium</taxon>
    </lineage>
</organism>
<keyword evidence="2" id="KW-1185">Reference proteome</keyword>
<gene>
    <name evidence="1" type="ORF">J2Z35_001510</name>
</gene>
<dbReference type="EMBL" id="JAGGLI010000014">
    <property type="protein sequence ID" value="MBP2027713.1"/>
    <property type="molecule type" value="Genomic_DNA"/>
</dbReference>
<accession>A0ABS4KIY3</accession>
<evidence type="ECO:0000313" key="1">
    <source>
        <dbReference type="EMBL" id="MBP2027713.1"/>
    </source>
</evidence>
<dbReference type="RefSeq" id="WP_209660775.1">
    <property type="nucleotide sequence ID" value="NZ_JAGGLI010000014.1"/>
</dbReference>
<evidence type="ECO:0000313" key="2">
    <source>
        <dbReference type="Proteomes" id="UP001314903"/>
    </source>
</evidence>
<comment type="caution">
    <text evidence="1">The sequence shown here is derived from an EMBL/GenBank/DDBJ whole genome shotgun (WGS) entry which is preliminary data.</text>
</comment>
<protein>
    <submittedName>
        <fullName evidence="1">Uncharacterized protein</fullName>
    </submittedName>
</protein>